<evidence type="ECO:0000256" key="10">
    <source>
        <dbReference type="ARBA" id="ARBA00023293"/>
    </source>
</evidence>
<dbReference type="GO" id="GO:0004016">
    <property type="term" value="F:adenylate cyclase activity"/>
    <property type="evidence" value="ECO:0007669"/>
    <property type="project" value="TreeGrafter"/>
</dbReference>
<evidence type="ECO:0000259" key="11">
    <source>
        <dbReference type="PROSITE" id="PS50011"/>
    </source>
</evidence>
<evidence type="ECO:0000256" key="3">
    <source>
        <dbReference type="ARBA" id="ARBA00012202"/>
    </source>
</evidence>
<dbReference type="GO" id="GO:0005524">
    <property type="term" value="F:ATP binding"/>
    <property type="evidence" value="ECO:0007669"/>
    <property type="project" value="InterPro"/>
</dbReference>
<keyword evidence="8" id="KW-0325">Glycoprotein</keyword>
<dbReference type="InterPro" id="IPR029787">
    <property type="entry name" value="Nucleotide_cyclase"/>
</dbReference>
<proteinExistence type="predicted"/>
<keyword evidence="9" id="KW-0456">Lyase</keyword>
<feature type="domain" description="Guanylate cyclase" evidence="12">
    <location>
        <begin position="883"/>
        <end position="1013"/>
    </location>
</feature>
<dbReference type="PROSITE" id="PS50125">
    <property type="entry name" value="GUANYLATE_CYCLASE_2"/>
    <property type="match status" value="1"/>
</dbReference>
<dbReference type="Pfam" id="PF07714">
    <property type="entry name" value="PK_Tyr_Ser-Thr"/>
    <property type="match status" value="1"/>
</dbReference>
<comment type="catalytic activity">
    <reaction evidence="1">
        <text>GTP = 3',5'-cyclic GMP + diphosphate</text>
        <dbReference type="Rhea" id="RHEA:13665"/>
        <dbReference type="ChEBI" id="CHEBI:33019"/>
        <dbReference type="ChEBI" id="CHEBI:37565"/>
        <dbReference type="ChEBI" id="CHEBI:57746"/>
        <dbReference type="EC" id="4.6.1.2"/>
    </reaction>
</comment>
<keyword evidence="14" id="KW-1185">Reference proteome</keyword>
<keyword evidence="5" id="KW-0547">Nucleotide-binding</keyword>
<dbReference type="Gene3D" id="6.10.250.780">
    <property type="match status" value="1"/>
</dbReference>
<evidence type="ECO:0000256" key="1">
    <source>
        <dbReference type="ARBA" id="ARBA00001436"/>
    </source>
</evidence>
<dbReference type="AlphaFoldDB" id="A0AAD5KNN4"/>
<dbReference type="SUPFAM" id="SSF56112">
    <property type="entry name" value="Protein kinase-like (PK-like)"/>
    <property type="match status" value="1"/>
</dbReference>
<evidence type="ECO:0000313" key="13">
    <source>
        <dbReference type="EMBL" id="KAI9555802.1"/>
    </source>
</evidence>
<dbReference type="Pfam" id="PF01094">
    <property type="entry name" value="ANF_receptor"/>
    <property type="match status" value="1"/>
</dbReference>
<dbReference type="PANTHER" id="PTHR11920:SF474">
    <property type="entry name" value="RECEPTOR-TYPE GUANYLATE CYCLASE GYC76C"/>
    <property type="match status" value="1"/>
</dbReference>
<evidence type="ECO:0000256" key="7">
    <source>
        <dbReference type="ARBA" id="ARBA00023136"/>
    </source>
</evidence>
<dbReference type="InterPro" id="IPR001245">
    <property type="entry name" value="Ser-Thr/Tyr_kinase_cat_dom"/>
</dbReference>
<dbReference type="PROSITE" id="PS50011">
    <property type="entry name" value="PROTEIN_KINASE_DOM"/>
    <property type="match status" value="1"/>
</dbReference>
<keyword evidence="7" id="KW-0472">Membrane</keyword>
<dbReference type="Gene3D" id="3.40.50.2300">
    <property type="match status" value="2"/>
</dbReference>
<organism evidence="13 14">
    <name type="scientific">Daphnia sinensis</name>
    <dbReference type="NCBI Taxonomy" id="1820382"/>
    <lineage>
        <taxon>Eukaryota</taxon>
        <taxon>Metazoa</taxon>
        <taxon>Ecdysozoa</taxon>
        <taxon>Arthropoda</taxon>
        <taxon>Crustacea</taxon>
        <taxon>Branchiopoda</taxon>
        <taxon>Diplostraca</taxon>
        <taxon>Cladocera</taxon>
        <taxon>Anomopoda</taxon>
        <taxon>Daphniidae</taxon>
        <taxon>Daphnia</taxon>
        <taxon>Daphnia similis group</taxon>
    </lineage>
</organism>
<dbReference type="SMART" id="SM00044">
    <property type="entry name" value="CYCc"/>
    <property type="match status" value="1"/>
</dbReference>
<feature type="domain" description="Protein kinase" evidence="11">
    <location>
        <begin position="517"/>
        <end position="818"/>
    </location>
</feature>
<keyword evidence="10" id="KW-0141">cGMP biosynthesis</keyword>
<gene>
    <name evidence="13" type="ORF">GHT06_018318</name>
</gene>
<dbReference type="PANTHER" id="PTHR11920">
    <property type="entry name" value="GUANYLYL CYCLASE"/>
    <property type="match status" value="1"/>
</dbReference>
<evidence type="ECO:0000259" key="12">
    <source>
        <dbReference type="PROSITE" id="PS50125"/>
    </source>
</evidence>
<dbReference type="SUPFAM" id="SSF53822">
    <property type="entry name" value="Periplasmic binding protein-like I"/>
    <property type="match status" value="1"/>
</dbReference>
<dbReference type="InterPro" id="IPR000719">
    <property type="entry name" value="Prot_kinase_dom"/>
</dbReference>
<reference evidence="13 14" key="1">
    <citation type="submission" date="2022-05" db="EMBL/GenBank/DDBJ databases">
        <title>A multi-omics perspective on studying reproductive biology in Daphnia sinensis.</title>
        <authorList>
            <person name="Jia J."/>
        </authorList>
    </citation>
    <scope>NUCLEOTIDE SEQUENCE [LARGE SCALE GENOMIC DNA]</scope>
    <source>
        <strain evidence="13 14">WSL</strain>
    </source>
</reference>
<dbReference type="GO" id="GO:0001653">
    <property type="term" value="F:peptide receptor activity"/>
    <property type="evidence" value="ECO:0007669"/>
    <property type="project" value="TreeGrafter"/>
</dbReference>
<evidence type="ECO:0000256" key="2">
    <source>
        <dbReference type="ARBA" id="ARBA00004167"/>
    </source>
</evidence>
<dbReference type="InterPro" id="IPR001828">
    <property type="entry name" value="ANF_lig-bd_rcpt"/>
</dbReference>
<keyword evidence="6" id="KW-1133">Transmembrane helix</keyword>
<comment type="subcellular location">
    <subcellularLocation>
        <location evidence="2">Membrane</location>
        <topology evidence="2">Single-pass membrane protein</topology>
    </subcellularLocation>
</comment>
<evidence type="ECO:0000313" key="14">
    <source>
        <dbReference type="Proteomes" id="UP000820818"/>
    </source>
</evidence>
<dbReference type="InterPro" id="IPR001054">
    <property type="entry name" value="A/G_cyclase"/>
</dbReference>
<accession>A0AAD5KNN4</accession>
<dbReference type="Pfam" id="PF00211">
    <property type="entry name" value="Guanylate_cyc"/>
    <property type="match status" value="1"/>
</dbReference>
<dbReference type="Gene3D" id="1.10.510.10">
    <property type="entry name" value="Transferase(Phosphotransferase) domain 1"/>
    <property type="match status" value="1"/>
</dbReference>
<dbReference type="SUPFAM" id="SSF55073">
    <property type="entry name" value="Nucleotide cyclase"/>
    <property type="match status" value="1"/>
</dbReference>
<dbReference type="GO" id="GO:0004672">
    <property type="term" value="F:protein kinase activity"/>
    <property type="evidence" value="ECO:0007669"/>
    <property type="project" value="InterPro"/>
</dbReference>
<dbReference type="GO" id="GO:0007168">
    <property type="term" value="P:receptor guanylyl cyclase signaling pathway"/>
    <property type="evidence" value="ECO:0007669"/>
    <property type="project" value="TreeGrafter"/>
</dbReference>
<name>A0AAD5KNN4_9CRUS</name>
<dbReference type="GO" id="GO:0035556">
    <property type="term" value="P:intracellular signal transduction"/>
    <property type="evidence" value="ECO:0007669"/>
    <property type="project" value="InterPro"/>
</dbReference>
<keyword evidence="4" id="KW-0812">Transmembrane</keyword>
<dbReference type="InterPro" id="IPR028082">
    <property type="entry name" value="Peripla_BP_I"/>
</dbReference>
<dbReference type="CDD" id="cd07302">
    <property type="entry name" value="CHD"/>
    <property type="match status" value="1"/>
</dbReference>
<dbReference type="Gene3D" id="3.30.70.1230">
    <property type="entry name" value="Nucleotide cyclase"/>
    <property type="match status" value="1"/>
</dbReference>
<comment type="caution">
    <text evidence="13">The sequence shown here is derived from an EMBL/GenBank/DDBJ whole genome shotgun (WGS) entry which is preliminary data.</text>
</comment>
<dbReference type="EMBL" id="WJBH02000007">
    <property type="protein sequence ID" value="KAI9555802.1"/>
    <property type="molecule type" value="Genomic_DNA"/>
</dbReference>
<dbReference type="GO" id="GO:0005886">
    <property type="term" value="C:plasma membrane"/>
    <property type="evidence" value="ECO:0007669"/>
    <property type="project" value="TreeGrafter"/>
</dbReference>
<dbReference type="GO" id="GO:0004383">
    <property type="term" value="F:guanylate cyclase activity"/>
    <property type="evidence" value="ECO:0007669"/>
    <property type="project" value="UniProtKB-EC"/>
</dbReference>
<evidence type="ECO:0000256" key="5">
    <source>
        <dbReference type="ARBA" id="ARBA00022741"/>
    </source>
</evidence>
<protein>
    <recommendedName>
        <fullName evidence="3">guanylate cyclase</fullName>
        <ecNumber evidence="3">4.6.1.2</ecNumber>
    </recommendedName>
</protein>
<evidence type="ECO:0000256" key="9">
    <source>
        <dbReference type="ARBA" id="ARBA00023239"/>
    </source>
</evidence>
<sequence length="1108" mass="124572">MRTKSTSKKIVVFRNLISSWSRLLFFLQIFWIFLLSYIVPTEGSSLKLAIGFISTPQDHLSLQSDHEIKNAFEMAVAEANALGLLPENVCGDEKLSNKDLFPAFLRTRPPDSQMVESILAVLQHYDWNSISVVVENTTKWRATALSLERRTGHKEGLAGHRRNITTIHRIYFNDNRLCCALKQPCCYVAWSHDIFQNIKSSTKLFIFLGEKISLRKFVQAIEDLEQWRANQYLVISCDSEAFSTSWSTNFLLPPREIEKTMDENNNWNTGSILTESRKFNAYSKLVENTWLPNTSQTPKHTYSKELRAKTTPGNIVIIRNIANEQLKSFTRRLRLFSSQKHPIDKDVVSLLPSSIYAAYAYDAIMVYAQALAFHVKKRASSKNSVMEAALNGSLLFNTILEIQNFSSVRGGFISFNANGDTEDSYIAVGSSDLFPPKPNSSIDVHTNVMVPFGFFRGTMFHPTAELNHTLHARFAISGSNSEDQVIYDVELLNDNVNMTMIVAHLITLAAMVYLFTHQARKLAAKMDILTIKVAVSTDAELSSHLLNVKQMRVMNYPVHPNKVVDDWRMKVWNKSIKWTSSWPALDCETIGEIRQMRRLQHDNINPFICAIVEPARICIITEFQSRKSLMDALSTTNNDLNCKLIASLALDLVKGMLYIHNSDLRCHGNLKSANCLLDSNWTLKVSDFGLHKLRNAAKDPSKNERDHYFDLLWTAPEILRNPSLTGTPEGDVYSFAIILHEMVCRQGPFAICYDLGDPARIVNQIKHTVRGCQIPARPPIESLDCRLAYMFPCMVDCWIEDPHERPNFSSVLNYLTKLGGNSTNITYKKTLVSEDVCIEEEKRALEEEIQKIDEVLHRIIPKSVANCLANGLPVEAELWENVTVFEADLVGFTEIASETTPLGTMILLDDVYTLFDSIARGYDVCKIGTIGDAYIVVSGIQPTRGKNSAGEIASMALEVVEKMKGSGIGHRGKPLVVRIGVHTGDLVTGVVGSTIMPTYSIFGDTVSVASRLESTSSELRIQISEASYQELQQIGGYITEERTDRNDAAESFKTYWLIGKTSKAVQRREKDCSSVKSLCNRQSVISLTSTDIYIDHSIDDDPSYLGSP</sequence>
<evidence type="ECO:0000256" key="6">
    <source>
        <dbReference type="ARBA" id="ARBA00022989"/>
    </source>
</evidence>
<dbReference type="InterPro" id="IPR011009">
    <property type="entry name" value="Kinase-like_dom_sf"/>
</dbReference>
<evidence type="ECO:0000256" key="8">
    <source>
        <dbReference type="ARBA" id="ARBA00023180"/>
    </source>
</evidence>
<dbReference type="Proteomes" id="UP000820818">
    <property type="component" value="Linkage Group LG7"/>
</dbReference>
<dbReference type="InterPro" id="IPR050401">
    <property type="entry name" value="Cyclic_nucleotide_synthase"/>
</dbReference>
<evidence type="ECO:0000256" key="4">
    <source>
        <dbReference type="ARBA" id="ARBA00022692"/>
    </source>
</evidence>
<dbReference type="EC" id="4.6.1.2" evidence="3"/>